<reference evidence="2 3" key="1">
    <citation type="submission" date="2020-07" db="EMBL/GenBank/DDBJ databases">
        <authorList>
            <person name="Feng X."/>
        </authorList>
    </citation>
    <scope>NUCLEOTIDE SEQUENCE [LARGE SCALE GENOMIC DNA]</scope>
    <source>
        <strain evidence="2 3">JCM23202</strain>
    </source>
</reference>
<keyword evidence="1" id="KW-0732">Signal</keyword>
<protein>
    <submittedName>
        <fullName evidence="2">Uncharacterized protein</fullName>
    </submittedName>
</protein>
<dbReference type="EMBL" id="JACHVC010000013">
    <property type="protein sequence ID" value="MBC2608166.1"/>
    <property type="molecule type" value="Genomic_DNA"/>
</dbReference>
<evidence type="ECO:0000313" key="3">
    <source>
        <dbReference type="Proteomes" id="UP000526501"/>
    </source>
</evidence>
<feature type="signal peptide" evidence="1">
    <location>
        <begin position="1"/>
        <end position="16"/>
    </location>
</feature>
<accession>A0A7X1EA99</accession>
<dbReference type="RefSeq" id="WP_185662018.1">
    <property type="nucleotide sequence ID" value="NZ_CAWPOO010000013.1"/>
</dbReference>
<name>A0A7X1EA99_9BACT</name>
<sequence length="135" mass="14596">MSSFKAITLIIVAALANPLCCCFGIDGLLAHIGDNAPKQEMHACCSMQNEAASEAEQSAGHDECPHQIDRLSKILETDFGSHLARPAFLPVFSIWADTLLVASPLVSDASYSRAPYSCPPLEANLSRQERCVYTL</sequence>
<evidence type="ECO:0000256" key="1">
    <source>
        <dbReference type="SAM" id="SignalP"/>
    </source>
</evidence>
<dbReference type="AlphaFoldDB" id="A0A7X1EA99"/>
<evidence type="ECO:0000313" key="2">
    <source>
        <dbReference type="EMBL" id="MBC2608166.1"/>
    </source>
</evidence>
<organism evidence="2 3">
    <name type="scientific">Pelagicoccus albus</name>
    <dbReference type="NCBI Taxonomy" id="415222"/>
    <lineage>
        <taxon>Bacteria</taxon>
        <taxon>Pseudomonadati</taxon>
        <taxon>Verrucomicrobiota</taxon>
        <taxon>Opitutia</taxon>
        <taxon>Puniceicoccales</taxon>
        <taxon>Pelagicoccaceae</taxon>
        <taxon>Pelagicoccus</taxon>
    </lineage>
</organism>
<dbReference type="Proteomes" id="UP000526501">
    <property type="component" value="Unassembled WGS sequence"/>
</dbReference>
<proteinExistence type="predicted"/>
<keyword evidence="3" id="KW-1185">Reference proteome</keyword>
<feature type="chain" id="PRO_5030660465" evidence="1">
    <location>
        <begin position="17"/>
        <end position="135"/>
    </location>
</feature>
<gene>
    <name evidence="2" type="ORF">H5P27_19075</name>
</gene>
<comment type="caution">
    <text evidence="2">The sequence shown here is derived from an EMBL/GenBank/DDBJ whole genome shotgun (WGS) entry which is preliminary data.</text>
</comment>